<dbReference type="Gene3D" id="3.40.50.150">
    <property type="entry name" value="Vaccinia Virus protein VP39"/>
    <property type="match status" value="1"/>
</dbReference>
<dbReference type="OrthoDB" id="9787738at2"/>
<proteinExistence type="predicted"/>
<dbReference type="Pfam" id="PF13489">
    <property type="entry name" value="Methyltransf_23"/>
    <property type="match status" value="1"/>
</dbReference>
<protein>
    <submittedName>
        <fullName evidence="1">Uncharacterized protein</fullName>
    </submittedName>
</protein>
<dbReference type="SUPFAM" id="SSF53335">
    <property type="entry name" value="S-adenosyl-L-methionine-dependent methyltransferases"/>
    <property type="match status" value="1"/>
</dbReference>
<evidence type="ECO:0000313" key="1">
    <source>
        <dbReference type="EMBL" id="ARQ02322.1"/>
    </source>
</evidence>
<keyword evidence="2" id="KW-1185">Reference proteome</keyword>
<dbReference type="EMBL" id="CP021112">
    <property type="protein sequence ID" value="ARQ02322.1"/>
    <property type="molecule type" value="Genomic_DNA"/>
</dbReference>
<sequence length="301" mass="33664">MSNIAEHAETIAKYWDKVTVQPAGRTSKWWANKQIVRHQNRLVCGDPIDGFAAGLRRRTAKLLGGRPLKRGISVGCGGAKKELAMIRDGIVESFDLFELSDARINAGRQLFAMAGLGDHANFVNGDAFSIVRSTYDLVYWDNSLHHMMDTRAAVRWSKEILNPGGVLVVNDYVGPNRFQWSDRGMTWATHIRSILPEDFVRHAHDPSKLLRTCRRPDPDLIAKIDPSESADSDNIIGALLTEFPSGTLWWLGGYIYHLALSDIIWNFESTQESAELAMCLAVDELLSQLGENHYAAFLARV</sequence>
<evidence type="ECO:0000313" key="2">
    <source>
        <dbReference type="Proteomes" id="UP000194137"/>
    </source>
</evidence>
<dbReference type="AlphaFoldDB" id="A0A1W6ZY53"/>
<accession>A0A1W6ZY53</accession>
<reference evidence="1 2" key="1">
    <citation type="submission" date="2017-05" db="EMBL/GenBank/DDBJ databases">
        <title>Full genome sequence of Pseudorhodoplanes sinuspersici.</title>
        <authorList>
            <person name="Dastgheib S.M.M."/>
            <person name="Shavandi M."/>
            <person name="Tirandaz H."/>
        </authorList>
    </citation>
    <scope>NUCLEOTIDE SEQUENCE [LARGE SCALE GENOMIC DNA]</scope>
    <source>
        <strain evidence="1 2">RIPI110</strain>
    </source>
</reference>
<dbReference type="RefSeq" id="WP_086090753.1">
    <property type="nucleotide sequence ID" value="NZ_CP021112.1"/>
</dbReference>
<dbReference type="CDD" id="cd02440">
    <property type="entry name" value="AdoMet_MTases"/>
    <property type="match status" value="1"/>
</dbReference>
<organism evidence="1 2">
    <name type="scientific">Pseudorhodoplanes sinuspersici</name>
    <dbReference type="NCBI Taxonomy" id="1235591"/>
    <lineage>
        <taxon>Bacteria</taxon>
        <taxon>Pseudomonadati</taxon>
        <taxon>Pseudomonadota</taxon>
        <taxon>Alphaproteobacteria</taxon>
        <taxon>Hyphomicrobiales</taxon>
        <taxon>Pseudorhodoplanes</taxon>
    </lineage>
</organism>
<dbReference type="InterPro" id="IPR029063">
    <property type="entry name" value="SAM-dependent_MTases_sf"/>
</dbReference>
<dbReference type="KEGG" id="psin:CAK95_26880"/>
<gene>
    <name evidence="1" type="ORF">CAK95_26880</name>
</gene>
<dbReference type="Proteomes" id="UP000194137">
    <property type="component" value="Chromosome"/>
</dbReference>
<dbReference type="STRING" id="1235591.CAK95_26880"/>
<name>A0A1W6ZY53_9HYPH</name>